<dbReference type="Proteomes" id="UP001241110">
    <property type="component" value="Unassembled WGS sequence"/>
</dbReference>
<dbReference type="InterPro" id="IPR010140">
    <property type="entry name" value="Histidinol_P_phosphatase_HisJ"/>
</dbReference>
<dbReference type="NCBIfam" id="TIGR01856">
    <property type="entry name" value="hisJ_fam"/>
    <property type="match status" value="1"/>
</dbReference>
<dbReference type="CDD" id="cd12110">
    <property type="entry name" value="PHP_HisPPase_Hisj_like"/>
    <property type="match status" value="1"/>
</dbReference>
<keyword evidence="6 8" id="KW-0368">Histidine biosynthesis</keyword>
<dbReference type="InterPro" id="IPR016195">
    <property type="entry name" value="Pol/histidinol_Pase-like"/>
</dbReference>
<evidence type="ECO:0000256" key="5">
    <source>
        <dbReference type="ARBA" id="ARBA00022801"/>
    </source>
</evidence>
<keyword evidence="4 8" id="KW-0028">Amino-acid biosynthesis</keyword>
<evidence type="ECO:0000256" key="1">
    <source>
        <dbReference type="ARBA" id="ARBA00004970"/>
    </source>
</evidence>
<comment type="catalytic activity">
    <reaction evidence="7 8">
        <text>L-histidinol phosphate + H2O = L-histidinol + phosphate</text>
        <dbReference type="Rhea" id="RHEA:14465"/>
        <dbReference type="ChEBI" id="CHEBI:15377"/>
        <dbReference type="ChEBI" id="CHEBI:43474"/>
        <dbReference type="ChEBI" id="CHEBI:57699"/>
        <dbReference type="ChEBI" id="CHEBI:57980"/>
        <dbReference type="EC" id="3.1.3.15"/>
    </reaction>
</comment>
<evidence type="ECO:0000256" key="6">
    <source>
        <dbReference type="ARBA" id="ARBA00023102"/>
    </source>
</evidence>
<comment type="caution">
    <text evidence="10">The sequence shown here is derived from an EMBL/GenBank/DDBJ whole genome shotgun (WGS) entry which is preliminary data.</text>
</comment>
<comment type="pathway">
    <text evidence="1 8">Amino-acid biosynthesis; L-histidine biosynthesis; L-histidine from 5-phospho-alpha-D-ribose 1-diphosphate: step 8/9.</text>
</comment>
<dbReference type="GO" id="GO:0005737">
    <property type="term" value="C:cytoplasm"/>
    <property type="evidence" value="ECO:0007669"/>
    <property type="project" value="TreeGrafter"/>
</dbReference>
<feature type="domain" description="PHP" evidence="9">
    <location>
        <begin position="6"/>
        <end position="208"/>
    </location>
</feature>
<dbReference type="Pfam" id="PF02811">
    <property type="entry name" value="PHP"/>
    <property type="match status" value="1"/>
</dbReference>
<dbReference type="EMBL" id="JASJOS010000019">
    <property type="protein sequence ID" value="MDJ1485267.1"/>
    <property type="molecule type" value="Genomic_DNA"/>
</dbReference>
<proteinExistence type="inferred from homology"/>
<dbReference type="AlphaFoldDB" id="A0AAE3UB03"/>
<dbReference type="EC" id="3.1.3.15" evidence="3 8"/>
<name>A0AAE3UB03_9BACT</name>
<keyword evidence="5 8" id="KW-0378">Hydrolase</keyword>
<reference evidence="10" key="1">
    <citation type="submission" date="2023-05" db="EMBL/GenBank/DDBJ databases">
        <authorList>
            <person name="Zhang X."/>
        </authorList>
    </citation>
    <scope>NUCLEOTIDE SEQUENCE</scope>
    <source>
        <strain evidence="10">YF14B1</strain>
    </source>
</reference>
<sequence>MPWTNYHSHTNFCDGKYPPNYYATEAFRQKFVAYGFSSHAPVPFECKWCMKEDSIDKYFTEIHKLKDRWQRKLQLYYGLEVDYIPGVMGVKNPFIQDLNLDYSIGSVHFVGAMANGAKWEIDGNHATFLQGLKEIFGNDIQRAVTQYYEQIRQMVVEDKPNVVGHLDKIKMQNQFTPLFDESADWYREEVLKTLQTIAGSGLIMEVNTRGLYKKRAVETYPGKWTLEQAFQLGIPVTISSDAHHPREIAGFFAETLSLLGEIGYQHLHVLLDGIWKPVSFNESGIAY</sequence>
<evidence type="ECO:0000259" key="9">
    <source>
        <dbReference type="Pfam" id="PF02811"/>
    </source>
</evidence>
<evidence type="ECO:0000256" key="4">
    <source>
        <dbReference type="ARBA" id="ARBA00022605"/>
    </source>
</evidence>
<dbReference type="PANTHER" id="PTHR21039:SF0">
    <property type="entry name" value="HISTIDINOL-PHOSPHATASE"/>
    <property type="match status" value="1"/>
</dbReference>
<accession>A0AAE3UB03</accession>
<protein>
    <recommendedName>
        <fullName evidence="3 8">Histidinol-phosphatase</fullName>
        <shortName evidence="8">HolPase</shortName>
        <ecNumber evidence="3 8">3.1.3.15</ecNumber>
    </recommendedName>
</protein>
<evidence type="ECO:0000256" key="8">
    <source>
        <dbReference type="RuleBase" id="RU366003"/>
    </source>
</evidence>
<evidence type="ECO:0000256" key="2">
    <source>
        <dbReference type="ARBA" id="ARBA00009152"/>
    </source>
</evidence>
<evidence type="ECO:0000313" key="11">
    <source>
        <dbReference type="Proteomes" id="UP001241110"/>
    </source>
</evidence>
<dbReference type="SUPFAM" id="SSF89550">
    <property type="entry name" value="PHP domain-like"/>
    <property type="match status" value="1"/>
</dbReference>
<comment type="similarity">
    <text evidence="2 8">Belongs to the PHP hydrolase family. HisK subfamily.</text>
</comment>
<gene>
    <name evidence="10" type="ORF">QNI16_32550</name>
</gene>
<dbReference type="PANTHER" id="PTHR21039">
    <property type="entry name" value="HISTIDINOL PHOSPHATASE-RELATED"/>
    <property type="match status" value="1"/>
</dbReference>
<evidence type="ECO:0000313" key="10">
    <source>
        <dbReference type="EMBL" id="MDJ1485267.1"/>
    </source>
</evidence>
<dbReference type="GO" id="GO:0000105">
    <property type="term" value="P:L-histidine biosynthetic process"/>
    <property type="evidence" value="ECO:0007669"/>
    <property type="project" value="UniProtKB-UniRule"/>
</dbReference>
<dbReference type="Gene3D" id="3.20.20.140">
    <property type="entry name" value="Metal-dependent hydrolases"/>
    <property type="match status" value="1"/>
</dbReference>
<evidence type="ECO:0000256" key="3">
    <source>
        <dbReference type="ARBA" id="ARBA00013085"/>
    </source>
</evidence>
<evidence type="ECO:0000256" key="7">
    <source>
        <dbReference type="ARBA" id="ARBA00049158"/>
    </source>
</evidence>
<organism evidence="10 11">
    <name type="scientific">Xanthocytophaga flava</name>
    <dbReference type="NCBI Taxonomy" id="3048013"/>
    <lineage>
        <taxon>Bacteria</taxon>
        <taxon>Pseudomonadati</taxon>
        <taxon>Bacteroidota</taxon>
        <taxon>Cytophagia</taxon>
        <taxon>Cytophagales</taxon>
        <taxon>Rhodocytophagaceae</taxon>
        <taxon>Xanthocytophaga</taxon>
    </lineage>
</organism>
<dbReference type="GO" id="GO:0004401">
    <property type="term" value="F:histidinol-phosphatase activity"/>
    <property type="evidence" value="ECO:0007669"/>
    <property type="project" value="UniProtKB-UniRule"/>
</dbReference>
<dbReference type="InterPro" id="IPR004013">
    <property type="entry name" value="PHP_dom"/>
</dbReference>
<dbReference type="RefSeq" id="WP_313987589.1">
    <property type="nucleotide sequence ID" value="NZ_JASJOS010000019.1"/>
</dbReference>